<evidence type="ECO:0000256" key="5">
    <source>
        <dbReference type="ARBA" id="ARBA00022989"/>
    </source>
</evidence>
<keyword evidence="4 7" id="KW-0812">Transmembrane</keyword>
<sequence>MVVPKGNGAAARQLLLSGTTSPFYMPQNVWERIRVLPGVVAASPQLYLETYSGSCCQVEGNFPVVAFDPKTDFTLKPWLSDTGGRPFTPDSIIIGSEAGGKNAIYHLDNRSYEERLNLFHHEFVVSRLLYPSGTGVDNTIFMDINKVRALQQSGHIIGNVPKDSISVVLVKTLPGDEELVRREIERLIPEASAVTGISVRETVEKQLFPLRLLSYSMIGVVLLMAGLQAMTLFSAIVSERKQEIGMFRALGATKGIVYRFLLQEAGMAGLLGGAAGGLATFIILYDNRTLIRKTIHLPLLFPEAGLAILLAAAVSMITVLLCVLAAYLPVRSIVKQEPYLTIREGE</sequence>
<keyword evidence="10" id="KW-1185">Reference proteome</keyword>
<dbReference type="PANTHER" id="PTHR30489">
    <property type="entry name" value="LIPOPROTEIN-RELEASING SYSTEM TRANSMEMBRANE PROTEIN LOLE"/>
    <property type="match status" value="1"/>
</dbReference>
<keyword evidence="5 7" id="KW-1133">Transmembrane helix</keyword>
<evidence type="ECO:0000313" key="9">
    <source>
        <dbReference type="EMBL" id="GAX90495.1"/>
    </source>
</evidence>
<proteinExistence type="inferred from homology"/>
<evidence type="ECO:0000313" key="10">
    <source>
        <dbReference type="Proteomes" id="UP000217785"/>
    </source>
</evidence>
<evidence type="ECO:0000256" key="2">
    <source>
        <dbReference type="ARBA" id="ARBA00005236"/>
    </source>
</evidence>
<evidence type="ECO:0000256" key="1">
    <source>
        <dbReference type="ARBA" id="ARBA00004651"/>
    </source>
</evidence>
<gene>
    <name evidence="9" type="ORF">EFBL_2122</name>
</gene>
<feature type="transmembrane region" description="Helical" evidence="7">
    <location>
        <begin position="304"/>
        <end position="328"/>
    </location>
</feature>
<evidence type="ECO:0000256" key="3">
    <source>
        <dbReference type="ARBA" id="ARBA00022475"/>
    </source>
</evidence>
<evidence type="ECO:0000256" key="7">
    <source>
        <dbReference type="SAM" id="Phobius"/>
    </source>
</evidence>
<keyword evidence="6 7" id="KW-0472">Membrane</keyword>
<keyword evidence="3" id="KW-1003">Cell membrane</keyword>
<feature type="domain" description="ABC3 transporter permease C-terminal" evidence="8">
    <location>
        <begin position="216"/>
        <end position="338"/>
    </location>
</feature>
<name>A0A292YPS5_9BACL</name>
<dbReference type="Pfam" id="PF02687">
    <property type="entry name" value="FtsX"/>
    <property type="match status" value="1"/>
</dbReference>
<comment type="caution">
    <text evidence="9">The sequence shown here is derived from an EMBL/GenBank/DDBJ whole genome shotgun (WGS) entry which is preliminary data.</text>
</comment>
<evidence type="ECO:0000259" key="8">
    <source>
        <dbReference type="Pfam" id="PF02687"/>
    </source>
</evidence>
<dbReference type="InterPro" id="IPR003838">
    <property type="entry name" value="ABC3_permease_C"/>
</dbReference>
<dbReference type="EMBL" id="BDUF01000057">
    <property type="protein sequence ID" value="GAX90495.1"/>
    <property type="molecule type" value="Genomic_DNA"/>
</dbReference>
<feature type="transmembrane region" description="Helical" evidence="7">
    <location>
        <begin position="258"/>
        <end position="284"/>
    </location>
</feature>
<dbReference type="Proteomes" id="UP000217785">
    <property type="component" value="Unassembled WGS sequence"/>
</dbReference>
<comment type="similarity">
    <text evidence="2">Belongs to the ABC-4 integral membrane protein family. LolC/E subfamily.</text>
</comment>
<dbReference type="AlphaFoldDB" id="A0A292YPS5"/>
<organism evidence="9 10">
    <name type="scientific">Effusibacillus lacus</name>
    <dbReference type="NCBI Taxonomy" id="1348429"/>
    <lineage>
        <taxon>Bacteria</taxon>
        <taxon>Bacillati</taxon>
        <taxon>Bacillota</taxon>
        <taxon>Bacilli</taxon>
        <taxon>Bacillales</taxon>
        <taxon>Alicyclobacillaceae</taxon>
        <taxon>Effusibacillus</taxon>
    </lineage>
</organism>
<evidence type="ECO:0000256" key="6">
    <source>
        <dbReference type="ARBA" id="ARBA00023136"/>
    </source>
</evidence>
<accession>A0A292YPS5</accession>
<reference evidence="10" key="1">
    <citation type="submission" date="2017-07" db="EMBL/GenBank/DDBJ databases">
        <title>Draft genome sequence of Effusibacillus lacus strain skLN1.</title>
        <authorList>
            <person name="Watanabe M."/>
            <person name="Kojima H."/>
            <person name="Fukui M."/>
        </authorList>
    </citation>
    <scope>NUCLEOTIDE SEQUENCE [LARGE SCALE GENOMIC DNA]</scope>
    <source>
        <strain evidence="10">skLN1</strain>
    </source>
</reference>
<feature type="transmembrane region" description="Helical" evidence="7">
    <location>
        <begin position="212"/>
        <end position="237"/>
    </location>
</feature>
<dbReference type="GO" id="GO:0044874">
    <property type="term" value="P:lipoprotein localization to outer membrane"/>
    <property type="evidence" value="ECO:0007669"/>
    <property type="project" value="TreeGrafter"/>
</dbReference>
<evidence type="ECO:0000256" key="4">
    <source>
        <dbReference type="ARBA" id="ARBA00022692"/>
    </source>
</evidence>
<dbReference type="GO" id="GO:0098797">
    <property type="term" value="C:plasma membrane protein complex"/>
    <property type="evidence" value="ECO:0007669"/>
    <property type="project" value="TreeGrafter"/>
</dbReference>
<protein>
    <submittedName>
        <fullName evidence="9">ABC transporter permease</fullName>
    </submittedName>
</protein>
<dbReference type="PANTHER" id="PTHR30489:SF0">
    <property type="entry name" value="LIPOPROTEIN-RELEASING SYSTEM TRANSMEMBRANE PROTEIN LOLE"/>
    <property type="match status" value="1"/>
</dbReference>
<comment type="subcellular location">
    <subcellularLocation>
        <location evidence="1">Cell membrane</location>
        <topology evidence="1">Multi-pass membrane protein</topology>
    </subcellularLocation>
</comment>
<dbReference type="InterPro" id="IPR051447">
    <property type="entry name" value="Lipoprotein-release_system"/>
</dbReference>